<accession>K5W309</accession>
<dbReference type="InterPro" id="IPR045340">
    <property type="entry name" value="DUF6533"/>
</dbReference>
<organism evidence="4 5">
    <name type="scientific">Phanerochaete carnosa (strain HHB-10118-sp)</name>
    <name type="common">White-rot fungus</name>
    <name type="synonym">Peniophora carnosa</name>
    <dbReference type="NCBI Taxonomy" id="650164"/>
    <lineage>
        <taxon>Eukaryota</taxon>
        <taxon>Fungi</taxon>
        <taxon>Dikarya</taxon>
        <taxon>Basidiomycota</taxon>
        <taxon>Agaricomycotina</taxon>
        <taxon>Agaricomycetes</taxon>
        <taxon>Polyporales</taxon>
        <taxon>Phanerochaetaceae</taxon>
        <taxon>Phanerochaete</taxon>
    </lineage>
</organism>
<dbReference type="RefSeq" id="XP_007393586.1">
    <property type="nucleotide sequence ID" value="XM_007393524.1"/>
</dbReference>
<evidence type="ECO:0000256" key="2">
    <source>
        <dbReference type="SAM" id="Phobius"/>
    </source>
</evidence>
<feature type="transmembrane region" description="Helical" evidence="2">
    <location>
        <begin position="124"/>
        <end position="145"/>
    </location>
</feature>
<keyword evidence="5" id="KW-1185">Reference proteome</keyword>
<feature type="transmembrane region" description="Helical" evidence="2">
    <location>
        <begin position="99"/>
        <end position="117"/>
    </location>
</feature>
<feature type="transmembrane region" description="Helical" evidence="2">
    <location>
        <begin position="216"/>
        <end position="237"/>
    </location>
</feature>
<dbReference type="Proteomes" id="UP000008370">
    <property type="component" value="Unassembled WGS sequence"/>
</dbReference>
<dbReference type="KEGG" id="pco:PHACADRAFT_252460"/>
<dbReference type="AlphaFoldDB" id="K5W309"/>
<sequence length="371" mass="41459">MSQAASAESSYTPAIIQVIQSILVANYSNVAMLALVIYEHIITLDMEFTYIWRKGTGRGVRLLYSINRYAVLAYAIIGYWSSLVPKVNCGAVTRLTEVLILLLWTVFGVFSALRIYGLWEKNRYLFALILSLNLVQVVINIYYFSRLVPFASGFWFAPCLVNDEALTPALEARFIRASRASVIAADGLTLFLTWYKTKDQYKEMKKLSGLNFPTSMGGVLIRSGSICFLILFVMNIAQVITFEILDNQFLTPFITVLAPTLANRLLISLQELRGSGYPANISQFATDISMVFNQFPSLPQMSQVDYEVPVPMLSQRVTGSMSQSRMLRLGDPDTTNLLADSPTTSHGETSISSSPEDHVRHIQEMPLHCAV</sequence>
<feature type="compositionally biased region" description="Polar residues" evidence="1">
    <location>
        <begin position="333"/>
        <end position="354"/>
    </location>
</feature>
<dbReference type="HOGENOM" id="CLU_746183_0_0_1"/>
<feature type="transmembrane region" description="Helical" evidence="2">
    <location>
        <begin position="59"/>
        <end position="79"/>
    </location>
</feature>
<proteinExistence type="predicted"/>
<evidence type="ECO:0000256" key="1">
    <source>
        <dbReference type="SAM" id="MobiDB-lite"/>
    </source>
</evidence>
<dbReference type="InParanoid" id="K5W309"/>
<dbReference type="OrthoDB" id="2794147at2759"/>
<name>K5W309_PHACS</name>
<reference evidence="4 5" key="1">
    <citation type="journal article" date="2012" name="BMC Genomics">
        <title>Comparative genomics of the white-rot fungi, Phanerochaete carnosa and P. chrysosporium, to elucidate the genetic basis of the distinct wood types they colonize.</title>
        <authorList>
            <person name="Suzuki H."/>
            <person name="MacDonald J."/>
            <person name="Syed K."/>
            <person name="Salamov A."/>
            <person name="Hori C."/>
            <person name="Aerts A."/>
            <person name="Henrissat B."/>
            <person name="Wiebenga A."/>
            <person name="vanKuyk P.A."/>
            <person name="Barry K."/>
            <person name="Lindquist E."/>
            <person name="LaButti K."/>
            <person name="Lapidus A."/>
            <person name="Lucas S."/>
            <person name="Coutinho P."/>
            <person name="Gong Y."/>
            <person name="Samejima M."/>
            <person name="Mahadevan R."/>
            <person name="Abou-Zaid M."/>
            <person name="de Vries R.P."/>
            <person name="Igarashi K."/>
            <person name="Yadav J.S."/>
            <person name="Grigoriev I.V."/>
            <person name="Master E.R."/>
        </authorList>
    </citation>
    <scope>NUCLEOTIDE SEQUENCE [LARGE SCALE GENOMIC DNA]</scope>
    <source>
        <strain evidence="4 5">HHB-10118-sp</strain>
    </source>
</reference>
<evidence type="ECO:0000313" key="5">
    <source>
        <dbReference type="Proteomes" id="UP000008370"/>
    </source>
</evidence>
<evidence type="ECO:0000259" key="3">
    <source>
        <dbReference type="Pfam" id="PF20151"/>
    </source>
</evidence>
<feature type="domain" description="DUF6533" evidence="3">
    <location>
        <begin position="27"/>
        <end position="72"/>
    </location>
</feature>
<dbReference type="EMBL" id="JH930470">
    <property type="protein sequence ID" value="EKM58263.1"/>
    <property type="molecule type" value="Genomic_DNA"/>
</dbReference>
<feature type="region of interest" description="Disordered" evidence="1">
    <location>
        <begin position="331"/>
        <end position="358"/>
    </location>
</feature>
<keyword evidence="2" id="KW-0472">Membrane</keyword>
<gene>
    <name evidence="4" type="ORF">PHACADRAFT_252460</name>
</gene>
<dbReference type="GeneID" id="18915486"/>
<feature type="transmembrane region" description="Helical" evidence="2">
    <location>
        <begin position="177"/>
        <end position="195"/>
    </location>
</feature>
<dbReference type="Pfam" id="PF20151">
    <property type="entry name" value="DUF6533"/>
    <property type="match status" value="1"/>
</dbReference>
<keyword evidence="2" id="KW-1133">Transmembrane helix</keyword>
<protein>
    <recommendedName>
        <fullName evidence="3">DUF6533 domain-containing protein</fullName>
    </recommendedName>
</protein>
<evidence type="ECO:0000313" key="4">
    <source>
        <dbReference type="EMBL" id="EKM58263.1"/>
    </source>
</evidence>
<feature type="transmembrane region" description="Helical" evidence="2">
    <location>
        <begin position="14"/>
        <end position="38"/>
    </location>
</feature>
<keyword evidence="2" id="KW-0812">Transmembrane</keyword>